<evidence type="ECO:0000313" key="7">
    <source>
        <dbReference type="EMBL" id="MBO0939662.1"/>
    </source>
</evidence>
<evidence type="ECO:0000313" key="8">
    <source>
        <dbReference type="Proteomes" id="UP000664034"/>
    </source>
</evidence>
<sequence length="189" mass="20912">MNLFVNLFDRFDRLDTRMNHWLVAHSIPLLRIGMGIVFLVFGALKFFPGISPIEDLATRTTQVLTFGILSGHSAMNFVAGLECLIGLSFLTGRFLRVGVWLMAAQMIGAMSPLVLFPYELFHSPFPAPTLAAQYIIKDIILVAAGMVIASTWTGARIVAEPKSFRNSLGKPVPKVQRSLQPSLQDQTTY</sequence>
<evidence type="ECO:0000256" key="1">
    <source>
        <dbReference type="ARBA" id="ARBA00004141"/>
    </source>
</evidence>
<dbReference type="Proteomes" id="UP000664034">
    <property type="component" value="Unassembled WGS sequence"/>
</dbReference>
<keyword evidence="2 6" id="KW-0812">Transmembrane</keyword>
<feature type="transmembrane region" description="Helical" evidence="6">
    <location>
        <begin position="21"/>
        <end position="44"/>
    </location>
</feature>
<keyword evidence="8" id="KW-1185">Reference proteome</keyword>
<reference evidence="7" key="1">
    <citation type="submission" date="2021-03" db="EMBL/GenBank/DDBJ databases">
        <title>Fibrella sp. HMF5335 genome sequencing and assembly.</title>
        <authorList>
            <person name="Kang H."/>
            <person name="Kim H."/>
            <person name="Bae S."/>
            <person name="Joh K."/>
        </authorList>
    </citation>
    <scope>NUCLEOTIDE SEQUENCE</scope>
    <source>
        <strain evidence="7">HMF5335</strain>
    </source>
</reference>
<protein>
    <submittedName>
        <fullName evidence="7">DoxX family protein</fullName>
    </submittedName>
</protein>
<proteinExistence type="predicted"/>
<evidence type="ECO:0000256" key="3">
    <source>
        <dbReference type="ARBA" id="ARBA00022989"/>
    </source>
</evidence>
<feature type="transmembrane region" description="Helical" evidence="6">
    <location>
        <begin position="138"/>
        <end position="159"/>
    </location>
</feature>
<comment type="subcellular location">
    <subcellularLocation>
        <location evidence="1">Membrane</location>
        <topology evidence="1">Multi-pass membrane protein</topology>
    </subcellularLocation>
</comment>
<name>A0A939GNF3_9BACT</name>
<accession>A0A939GNF3</accession>
<dbReference type="EMBL" id="JAFMYV010000016">
    <property type="protein sequence ID" value="MBO0939662.1"/>
    <property type="molecule type" value="Genomic_DNA"/>
</dbReference>
<evidence type="ECO:0000256" key="4">
    <source>
        <dbReference type="ARBA" id="ARBA00023136"/>
    </source>
</evidence>
<dbReference type="AlphaFoldDB" id="A0A939GNF3"/>
<evidence type="ECO:0000256" key="5">
    <source>
        <dbReference type="SAM" id="MobiDB-lite"/>
    </source>
</evidence>
<dbReference type="GO" id="GO:0016020">
    <property type="term" value="C:membrane"/>
    <property type="evidence" value="ECO:0007669"/>
    <property type="project" value="UniProtKB-SubCell"/>
</dbReference>
<dbReference type="InterPro" id="IPR032808">
    <property type="entry name" value="DoxX"/>
</dbReference>
<feature type="transmembrane region" description="Helical" evidence="6">
    <location>
        <begin position="64"/>
        <end position="90"/>
    </location>
</feature>
<keyword evidence="4 6" id="KW-0472">Membrane</keyword>
<comment type="caution">
    <text evidence="7">The sequence shown here is derived from an EMBL/GenBank/DDBJ whole genome shotgun (WGS) entry which is preliminary data.</text>
</comment>
<dbReference type="Pfam" id="PF07681">
    <property type="entry name" value="DoxX"/>
    <property type="match status" value="1"/>
</dbReference>
<keyword evidence="3 6" id="KW-1133">Transmembrane helix</keyword>
<gene>
    <name evidence="7" type="ORF">J2I47_24155</name>
</gene>
<evidence type="ECO:0000256" key="6">
    <source>
        <dbReference type="SAM" id="Phobius"/>
    </source>
</evidence>
<feature type="compositionally biased region" description="Polar residues" evidence="5">
    <location>
        <begin position="177"/>
        <end position="189"/>
    </location>
</feature>
<dbReference type="RefSeq" id="WP_207367191.1">
    <property type="nucleotide sequence ID" value="NZ_JAFMYV010000016.1"/>
</dbReference>
<organism evidence="7 8">
    <name type="scientific">Fibrella rubiginis</name>
    <dbReference type="NCBI Taxonomy" id="2817060"/>
    <lineage>
        <taxon>Bacteria</taxon>
        <taxon>Pseudomonadati</taxon>
        <taxon>Bacteroidota</taxon>
        <taxon>Cytophagia</taxon>
        <taxon>Cytophagales</taxon>
        <taxon>Spirosomataceae</taxon>
        <taxon>Fibrella</taxon>
    </lineage>
</organism>
<feature type="region of interest" description="Disordered" evidence="5">
    <location>
        <begin position="167"/>
        <end position="189"/>
    </location>
</feature>
<evidence type="ECO:0000256" key="2">
    <source>
        <dbReference type="ARBA" id="ARBA00022692"/>
    </source>
</evidence>
<feature type="transmembrane region" description="Helical" evidence="6">
    <location>
        <begin position="97"/>
        <end position="118"/>
    </location>
</feature>